<accession>A0AAQ3K277</accession>
<evidence type="ECO:0000256" key="2">
    <source>
        <dbReference type="ARBA" id="ARBA00005510"/>
    </source>
</evidence>
<dbReference type="PROSITE" id="PS50888">
    <property type="entry name" value="BHLH"/>
    <property type="match status" value="1"/>
</dbReference>
<feature type="domain" description="BHLH" evidence="7">
    <location>
        <begin position="163"/>
        <end position="212"/>
    </location>
</feature>
<evidence type="ECO:0000313" key="9">
    <source>
        <dbReference type="Proteomes" id="UP001327560"/>
    </source>
</evidence>
<dbReference type="PANTHER" id="PTHR16223:SF49">
    <property type="entry name" value="TRANSCRIPTION FACTOR BHLH52-RELATED"/>
    <property type="match status" value="1"/>
</dbReference>
<dbReference type="AlphaFoldDB" id="A0AAQ3K277"/>
<dbReference type="PANTHER" id="PTHR16223">
    <property type="entry name" value="TRANSCRIPTION FACTOR BHLH83-RELATED"/>
    <property type="match status" value="1"/>
</dbReference>
<dbReference type="CDD" id="cd11393">
    <property type="entry name" value="bHLH_AtbHLH_like"/>
    <property type="match status" value="1"/>
</dbReference>
<evidence type="ECO:0000256" key="6">
    <source>
        <dbReference type="SAM" id="MobiDB-lite"/>
    </source>
</evidence>
<reference evidence="8 9" key="1">
    <citation type="submission" date="2023-10" db="EMBL/GenBank/DDBJ databases">
        <title>Chromosome-scale genome assembly provides insights into flower coloration mechanisms of Canna indica.</title>
        <authorList>
            <person name="Li C."/>
        </authorList>
    </citation>
    <scope>NUCLEOTIDE SEQUENCE [LARGE SCALE GENOMIC DNA]</scope>
    <source>
        <tissue evidence="8">Flower</tissue>
    </source>
</reference>
<evidence type="ECO:0000259" key="7">
    <source>
        <dbReference type="PROSITE" id="PS50888"/>
    </source>
</evidence>
<dbReference type="SMART" id="SM00353">
    <property type="entry name" value="HLH"/>
    <property type="match status" value="1"/>
</dbReference>
<dbReference type="InterPro" id="IPR045843">
    <property type="entry name" value="IND-like"/>
</dbReference>
<dbReference type="InterPro" id="IPR036638">
    <property type="entry name" value="HLH_DNA-bd_sf"/>
</dbReference>
<organism evidence="8 9">
    <name type="scientific">Canna indica</name>
    <name type="common">Indian-shot</name>
    <dbReference type="NCBI Taxonomy" id="4628"/>
    <lineage>
        <taxon>Eukaryota</taxon>
        <taxon>Viridiplantae</taxon>
        <taxon>Streptophyta</taxon>
        <taxon>Embryophyta</taxon>
        <taxon>Tracheophyta</taxon>
        <taxon>Spermatophyta</taxon>
        <taxon>Magnoliopsida</taxon>
        <taxon>Liliopsida</taxon>
        <taxon>Zingiberales</taxon>
        <taxon>Cannaceae</taxon>
        <taxon>Canna</taxon>
    </lineage>
</organism>
<dbReference type="GO" id="GO:0000981">
    <property type="term" value="F:DNA-binding transcription factor activity, RNA polymerase II-specific"/>
    <property type="evidence" value="ECO:0007669"/>
    <property type="project" value="TreeGrafter"/>
</dbReference>
<keyword evidence="5" id="KW-0539">Nucleus</keyword>
<evidence type="ECO:0000313" key="8">
    <source>
        <dbReference type="EMBL" id="WOK98786.1"/>
    </source>
</evidence>
<dbReference type="Gene3D" id="4.10.280.10">
    <property type="entry name" value="Helix-loop-helix DNA-binding domain"/>
    <property type="match status" value="1"/>
</dbReference>
<dbReference type="EMBL" id="CP136891">
    <property type="protein sequence ID" value="WOK98786.1"/>
    <property type="molecule type" value="Genomic_DNA"/>
</dbReference>
<keyword evidence="9" id="KW-1185">Reference proteome</keyword>
<dbReference type="InterPro" id="IPR045239">
    <property type="entry name" value="bHLH95_bHLH"/>
</dbReference>
<feature type="region of interest" description="Disordered" evidence="6">
    <location>
        <begin position="152"/>
        <end position="171"/>
    </location>
</feature>
<evidence type="ECO:0000256" key="3">
    <source>
        <dbReference type="ARBA" id="ARBA00023015"/>
    </source>
</evidence>
<dbReference type="SUPFAM" id="SSF47459">
    <property type="entry name" value="HLH, helix-loop-helix DNA-binding domain"/>
    <property type="match status" value="1"/>
</dbReference>
<evidence type="ECO:0000256" key="5">
    <source>
        <dbReference type="ARBA" id="ARBA00023242"/>
    </source>
</evidence>
<evidence type="ECO:0000256" key="4">
    <source>
        <dbReference type="ARBA" id="ARBA00023163"/>
    </source>
</evidence>
<evidence type="ECO:0000256" key="1">
    <source>
        <dbReference type="ARBA" id="ARBA00004123"/>
    </source>
</evidence>
<sequence>MAFTSSLHNWENPNSLINPNASLFHEPQSELTDELLAFISDPFEASLPPLDSLFDDQNVDQTCNSEANLPSLDHRFALRPELHLPRGDEVLLHHHHHHQCPKRLRSCNDLYRYSSSDLLPGGAARFAESELSEEMSMSVPAPPPAEYYSRCSAESRTAPPPPRCLSAQSAAARERRRRISEKTQELGRLIPGGNKMNTAEMFQAGYKYVKFLQAQVGILGLMASIQECEVPEEVEEQIQVLLAIAVIQEKLCGEGRCMVPKVMVEAIAKDQEIRSNQLLLRDLNRFIGSME</sequence>
<dbReference type="Proteomes" id="UP001327560">
    <property type="component" value="Chromosome 2"/>
</dbReference>
<dbReference type="GO" id="GO:0005634">
    <property type="term" value="C:nucleus"/>
    <property type="evidence" value="ECO:0007669"/>
    <property type="project" value="UniProtKB-SubCell"/>
</dbReference>
<name>A0AAQ3K277_9LILI</name>
<keyword evidence="3" id="KW-0805">Transcription regulation</keyword>
<comment type="subcellular location">
    <subcellularLocation>
        <location evidence="1">Nucleus</location>
    </subcellularLocation>
</comment>
<dbReference type="GO" id="GO:0046983">
    <property type="term" value="F:protein dimerization activity"/>
    <property type="evidence" value="ECO:0007669"/>
    <property type="project" value="InterPro"/>
</dbReference>
<dbReference type="InterPro" id="IPR011598">
    <property type="entry name" value="bHLH_dom"/>
</dbReference>
<gene>
    <name evidence="8" type="ORF">Cni_G07498</name>
</gene>
<keyword evidence="4" id="KW-0804">Transcription</keyword>
<dbReference type="GO" id="GO:0000978">
    <property type="term" value="F:RNA polymerase II cis-regulatory region sequence-specific DNA binding"/>
    <property type="evidence" value="ECO:0007669"/>
    <property type="project" value="TreeGrafter"/>
</dbReference>
<protein>
    <submittedName>
        <fullName evidence="8">Transcription factor bHLH52</fullName>
    </submittedName>
</protein>
<comment type="similarity">
    <text evidence="2">Belongs to the bHLH protein family.</text>
</comment>
<proteinExistence type="inferred from homology"/>